<accession>A0A9Q1ANU5</accession>
<sequence>MGFDCLYPLRQLFSINKRRWIHLPSLCSARQGFSLQDKQGKNGSNYDWRPDCTKLELLCFLHRNRYGNTGPAHMATKSSHEAQSKKREKRDGRENLLGSGDETKHRSRNLKEIVSKYRKSKDPSSLAMSAKNKLVQRQEKLDKLSNQAEELEGTSEDYASMANELLKKMEKRKWWQIR</sequence>
<evidence type="ECO:0000313" key="5">
    <source>
        <dbReference type="Proteomes" id="UP001151752"/>
    </source>
</evidence>
<evidence type="ECO:0000256" key="2">
    <source>
        <dbReference type="SAM" id="MobiDB-lite"/>
    </source>
</evidence>
<protein>
    <submittedName>
        <fullName evidence="4">LETHAL 2 GIANT LARVAE PROTEIN</fullName>
    </submittedName>
</protein>
<dbReference type="Gene3D" id="1.20.5.110">
    <property type="match status" value="1"/>
</dbReference>
<feature type="compositionally biased region" description="Basic and acidic residues" evidence="2">
    <location>
        <begin position="78"/>
        <end position="94"/>
    </location>
</feature>
<proteinExistence type="predicted"/>
<dbReference type="PROSITE" id="PS50892">
    <property type="entry name" value="V_SNARE"/>
    <property type="match status" value="1"/>
</dbReference>
<feature type="compositionally biased region" description="Basic and acidic residues" evidence="2">
    <location>
        <begin position="101"/>
        <end position="115"/>
    </location>
</feature>
<dbReference type="InterPro" id="IPR042855">
    <property type="entry name" value="V_SNARE_CC"/>
</dbReference>
<dbReference type="EMBL" id="JAPFFM010000001">
    <property type="protein sequence ID" value="KAJ6778123.1"/>
    <property type="molecule type" value="Genomic_DNA"/>
</dbReference>
<dbReference type="CDD" id="cd15873">
    <property type="entry name" value="R-SNARE_STXBP5_6"/>
    <property type="match status" value="1"/>
</dbReference>
<organism evidence="4 5">
    <name type="scientific">Salix koriyanagi</name>
    <dbReference type="NCBI Taxonomy" id="2511006"/>
    <lineage>
        <taxon>Eukaryota</taxon>
        <taxon>Viridiplantae</taxon>
        <taxon>Streptophyta</taxon>
        <taxon>Embryophyta</taxon>
        <taxon>Tracheophyta</taxon>
        <taxon>Spermatophyta</taxon>
        <taxon>Magnoliopsida</taxon>
        <taxon>eudicotyledons</taxon>
        <taxon>Gunneridae</taxon>
        <taxon>Pentapetalae</taxon>
        <taxon>rosids</taxon>
        <taxon>fabids</taxon>
        <taxon>Malpighiales</taxon>
        <taxon>Salicaceae</taxon>
        <taxon>Saliceae</taxon>
        <taxon>Salix</taxon>
    </lineage>
</organism>
<keyword evidence="5" id="KW-1185">Reference proteome</keyword>
<keyword evidence="1" id="KW-0175">Coiled coil</keyword>
<comment type="caution">
    <text evidence="4">The sequence shown here is derived from an EMBL/GenBank/DDBJ whole genome shotgun (WGS) entry which is preliminary data.</text>
</comment>
<feature type="region of interest" description="Disordered" evidence="2">
    <location>
        <begin position="70"/>
        <end position="155"/>
    </location>
</feature>
<evidence type="ECO:0000256" key="1">
    <source>
        <dbReference type="PROSITE-ProRule" id="PRU00290"/>
    </source>
</evidence>
<dbReference type="AlphaFoldDB" id="A0A9Q1ANU5"/>
<gene>
    <name evidence="4" type="ORF">OIU74_002004</name>
</gene>
<name>A0A9Q1ANU5_9ROSI</name>
<dbReference type="GO" id="GO:0005737">
    <property type="term" value="C:cytoplasm"/>
    <property type="evidence" value="ECO:0007669"/>
    <property type="project" value="UniProtKB-ARBA"/>
</dbReference>
<reference evidence="4" key="1">
    <citation type="submission" date="2022-11" db="EMBL/GenBank/DDBJ databases">
        <authorList>
            <person name="Hyden B.L."/>
            <person name="Feng K."/>
            <person name="Yates T."/>
            <person name="Jawdy S."/>
            <person name="Smart L.B."/>
            <person name="Muchero W."/>
        </authorList>
    </citation>
    <scope>NUCLEOTIDE SEQUENCE</scope>
    <source>
        <tissue evidence="4">Shoot tip</tissue>
    </source>
</reference>
<evidence type="ECO:0000259" key="3">
    <source>
        <dbReference type="PROSITE" id="PS50892"/>
    </source>
</evidence>
<dbReference type="Proteomes" id="UP001151752">
    <property type="component" value="Chromosome 16"/>
</dbReference>
<reference evidence="4" key="2">
    <citation type="journal article" date="2023" name="Int. J. Mol. Sci.">
        <title>De Novo Assembly and Annotation of 11 Diverse Shrub Willow (Salix) Genomes Reveals Novel Gene Organization in Sex-Linked Regions.</title>
        <authorList>
            <person name="Hyden B."/>
            <person name="Feng K."/>
            <person name="Yates T.B."/>
            <person name="Jawdy S."/>
            <person name="Cereghino C."/>
            <person name="Smart L.B."/>
            <person name="Muchero W."/>
        </authorList>
    </citation>
    <scope>NUCLEOTIDE SEQUENCE</scope>
    <source>
        <tissue evidence="4">Shoot tip</tissue>
    </source>
</reference>
<dbReference type="SUPFAM" id="SSF58038">
    <property type="entry name" value="SNARE fusion complex"/>
    <property type="match status" value="1"/>
</dbReference>
<feature type="domain" description="V-SNARE coiled-coil homology" evidence="3">
    <location>
        <begin position="112"/>
        <end position="176"/>
    </location>
</feature>
<evidence type="ECO:0000313" key="4">
    <source>
        <dbReference type="EMBL" id="KAJ6778123.1"/>
    </source>
</evidence>